<dbReference type="Proteomes" id="UP000799770">
    <property type="component" value="Unassembled WGS sequence"/>
</dbReference>
<dbReference type="InterPro" id="IPR002641">
    <property type="entry name" value="PNPLA_dom"/>
</dbReference>
<evidence type="ECO:0000256" key="2">
    <source>
        <dbReference type="ARBA" id="ARBA00022963"/>
    </source>
</evidence>
<protein>
    <submittedName>
        <fullName evidence="7">Acyl transferase/acyl hydrolase/lysophospholipase</fullName>
    </submittedName>
</protein>
<gene>
    <name evidence="7" type="ORF">BDV96DRAFT_606488</name>
</gene>
<accession>A0A6A5YJV1</accession>
<dbReference type="Gene3D" id="3.40.1090.10">
    <property type="entry name" value="Cytosolic phospholipase A2 catalytic domain"/>
    <property type="match status" value="1"/>
</dbReference>
<feature type="region of interest" description="Disordered" evidence="5">
    <location>
        <begin position="1"/>
        <end position="34"/>
    </location>
</feature>
<dbReference type="Pfam" id="PF01734">
    <property type="entry name" value="Patatin"/>
    <property type="match status" value="1"/>
</dbReference>
<comment type="caution">
    <text evidence="4">Lacks conserved residue(s) required for the propagation of feature annotation.</text>
</comment>
<dbReference type="GO" id="GO:0016740">
    <property type="term" value="F:transferase activity"/>
    <property type="evidence" value="ECO:0007669"/>
    <property type="project" value="UniProtKB-KW"/>
</dbReference>
<feature type="short sequence motif" description="GXGXXG" evidence="4">
    <location>
        <begin position="106"/>
        <end position="111"/>
    </location>
</feature>
<proteinExistence type="predicted"/>
<keyword evidence="1 4" id="KW-0378">Hydrolase</keyword>
<feature type="domain" description="PNPLA" evidence="6">
    <location>
        <begin position="102"/>
        <end position="357"/>
    </location>
</feature>
<feature type="active site" description="Nucleophile" evidence="4">
    <location>
        <position position="178"/>
    </location>
</feature>
<evidence type="ECO:0000256" key="1">
    <source>
        <dbReference type="ARBA" id="ARBA00022801"/>
    </source>
</evidence>
<evidence type="ECO:0000259" key="6">
    <source>
        <dbReference type="PROSITE" id="PS51635"/>
    </source>
</evidence>
<feature type="active site" description="Proton acceptor" evidence="4">
    <location>
        <position position="344"/>
    </location>
</feature>
<keyword evidence="7" id="KW-0808">Transferase</keyword>
<dbReference type="GO" id="GO:0046486">
    <property type="term" value="P:glycerolipid metabolic process"/>
    <property type="evidence" value="ECO:0007669"/>
    <property type="project" value="UniProtKB-ARBA"/>
</dbReference>
<dbReference type="EMBL" id="ML977354">
    <property type="protein sequence ID" value="KAF2107386.1"/>
    <property type="molecule type" value="Genomic_DNA"/>
</dbReference>
<evidence type="ECO:0000313" key="7">
    <source>
        <dbReference type="EMBL" id="KAF2107386.1"/>
    </source>
</evidence>
<dbReference type="PROSITE" id="PS51635">
    <property type="entry name" value="PNPLA"/>
    <property type="match status" value="1"/>
</dbReference>
<keyword evidence="2 4" id="KW-0442">Lipid degradation</keyword>
<dbReference type="PANTHER" id="PTHR24185:SF1">
    <property type="entry name" value="CALCIUM-INDEPENDENT PHOSPHOLIPASE A2-GAMMA"/>
    <property type="match status" value="1"/>
</dbReference>
<keyword evidence="3 4" id="KW-0443">Lipid metabolism</keyword>
<feature type="compositionally biased region" description="Low complexity" evidence="5">
    <location>
        <begin position="18"/>
        <end position="30"/>
    </location>
</feature>
<organism evidence="7 8">
    <name type="scientific">Lophiotrema nucula</name>
    <dbReference type="NCBI Taxonomy" id="690887"/>
    <lineage>
        <taxon>Eukaryota</taxon>
        <taxon>Fungi</taxon>
        <taxon>Dikarya</taxon>
        <taxon>Ascomycota</taxon>
        <taxon>Pezizomycotina</taxon>
        <taxon>Dothideomycetes</taxon>
        <taxon>Pleosporomycetidae</taxon>
        <taxon>Pleosporales</taxon>
        <taxon>Lophiotremataceae</taxon>
        <taxon>Lophiotrema</taxon>
    </lineage>
</organism>
<feature type="region of interest" description="Disordered" evidence="5">
    <location>
        <begin position="129"/>
        <end position="153"/>
    </location>
</feature>
<dbReference type="PANTHER" id="PTHR24185">
    <property type="entry name" value="CALCIUM-INDEPENDENT PHOSPHOLIPASE A2-GAMMA"/>
    <property type="match status" value="1"/>
</dbReference>
<evidence type="ECO:0000313" key="8">
    <source>
        <dbReference type="Proteomes" id="UP000799770"/>
    </source>
</evidence>
<dbReference type="SUPFAM" id="SSF52151">
    <property type="entry name" value="FabD/lysophospholipase-like"/>
    <property type="match status" value="1"/>
</dbReference>
<dbReference type="GO" id="GO:0016020">
    <property type="term" value="C:membrane"/>
    <property type="evidence" value="ECO:0007669"/>
    <property type="project" value="TreeGrafter"/>
</dbReference>
<reference evidence="7" key="1">
    <citation type="journal article" date="2020" name="Stud. Mycol.">
        <title>101 Dothideomycetes genomes: a test case for predicting lifestyles and emergence of pathogens.</title>
        <authorList>
            <person name="Haridas S."/>
            <person name="Albert R."/>
            <person name="Binder M."/>
            <person name="Bloem J."/>
            <person name="Labutti K."/>
            <person name="Salamov A."/>
            <person name="Andreopoulos B."/>
            <person name="Baker S."/>
            <person name="Barry K."/>
            <person name="Bills G."/>
            <person name="Bluhm B."/>
            <person name="Cannon C."/>
            <person name="Castanera R."/>
            <person name="Culley D."/>
            <person name="Daum C."/>
            <person name="Ezra D."/>
            <person name="Gonzalez J."/>
            <person name="Henrissat B."/>
            <person name="Kuo A."/>
            <person name="Liang C."/>
            <person name="Lipzen A."/>
            <person name="Lutzoni F."/>
            <person name="Magnuson J."/>
            <person name="Mondo S."/>
            <person name="Nolan M."/>
            <person name="Ohm R."/>
            <person name="Pangilinan J."/>
            <person name="Park H.-J."/>
            <person name="Ramirez L."/>
            <person name="Alfaro M."/>
            <person name="Sun H."/>
            <person name="Tritt A."/>
            <person name="Yoshinaga Y."/>
            <person name="Zwiers L.-H."/>
            <person name="Turgeon B."/>
            <person name="Goodwin S."/>
            <person name="Spatafora J."/>
            <person name="Crous P."/>
            <person name="Grigoriev I."/>
        </authorList>
    </citation>
    <scope>NUCLEOTIDE SEQUENCE</scope>
    <source>
        <strain evidence="7">CBS 627.86</strain>
    </source>
</reference>
<dbReference type="OrthoDB" id="3784000at2759"/>
<dbReference type="GO" id="GO:0047499">
    <property type="term" value="F:calcium-independent phospholipase A2 activity"/>
    <property type="evidence" value="ECO:0007669"/>
    <property type="project" value="TreeGrafter"/>
</dbReference>
<dbReference type="AlphaFoldDB" id="A0A6A5YJV1"/>
<dbReference type="GO" id="GO:0019369">
    <property type="term" value="P:arachidonate metabolic process"/>
    <property type="evidence" value="ECO:0007669"/>
    <property type="project" value="TreeGrafter"/>
</dbReference>
<dbReference type="InterPro" id="IPR016035">
    <property type="entry name" value="Acyl_Trfase/lysoPLipase"/>
</dbReference>
<sequence>MTRDSGIAPGMRRSETRSSALSGSSQSSPSLDDETLWPTSWGTFDYGFEIPDSFSVKSVERFGVNDLAFQPFGNELLGYDMPILPVDELNSEEACWKRQTVLSLDGGGIRGLSELLILQEIMTEVARIENERDGTQGSSEIPRSAHREDDESISESLHDHSVDNFLPCHYFDFICGTSLGGVIAVLLGRLRCSVAEAMEYYKNIWNGMTSSIPQIDRMIPGSSSKDECTLGMGRALDAIIKDQQAQRQVRTKKGRPDDVALFRQSNERLCKTLVLAVQYDTLRHVRRPYLFRSYTPHRTKNTSGLNRNIDGSTCDQFTRDICLATSASPYYFRGHKIGETKFRDGSIWMSNPSMELYREIDSIFAEVQYPLHCFVSIGSGKQRKGRAERTLRPFSPGGFLRRKSVYDREQELVDEVLTRRNEEGQRFNYFRIEGPKDLPDVRPADWKFGSPQRIKNRITRCTKDYCETKPVTEQIRALARILVDNRRKRAKSSAWAEYVDIPITETSRHTCLWCSVCEDADRDAFIGHVRRAHPSKVRNVRCLDDYRGILRDSQIPTIVTIRTC</sequence>
<keyword evidence="8" id="KW-1185">Reference proteome</keyword>
<evidence type="ECO:0000256" key="5">
    <source>
        <dbReference type="SAM" id="MobiDB-lite"/>
    </source>
</evidence>
<dbReference type="GO" id="GO:0016042">
    <property type="term" value="P:lipid catabolic process"/>
    <property type="evidence" value="ECO:0007669"/>
    <property type="project" value="UniProtKB-UniRule"/>
</dbReference>
<name>A0A6A5YJV1_9PLEO</name>
<evidence type="ECO:0000256" key="4">
    <source>
        <dbReference type="PROSITE-ProRule" id="PRU01161"/>
    </source>
</evidence>
<evidence type="ECO:0000256" key="3">
    <source>
        <dbReference type="ARBA" id="ARBA00023098"/>
    </source>
</evidence>
<feature type="short sequence motif" description="GXSXG" evidence="4">
    <location>
        <begin position="176"/>
        <end position="180"/>
    </location>
</feature>